<dbReference type="PANTHER" id="PTHR43046:SF12">
    <property type="entry name" value="GDP-MANNOSE MANNOSYL HYDROLASE"/>
    <property type="match status" value="1"/>
</dbReference>
<comment type="cofactor">
    <cofactor evidence="1">
        <name>Mg(2+)</name>
        <dbReference type="ChEBI" id="CHEBI:18420"/>
    </cofactor>
</comment>
<dbReference type="AlphaFoldDB" id="A0A158II54"/>
<evidence type="ECO:0000256" key="2">
    <source>
        <dbReference type="ARBA" id="ARBA00022801"/>
    </source>
</evidence>
<dbReference type="PROSITE" id="PS00893">
    <property type="entry name" value="NUDIX_BOX"/>
    <property type="match status" value="1"/>
</dbReference>
<sequence>MWLLPGGVVERDELVIVAAIREVYEETGMEAHAAAFMFEHVSAHHVHHVFRIAISDNEHPKACAEAASVKWVTPEQLINFRATPGTKAILERALSASPSVR</sequence>
<proteinExistence type="predicted"/>
<protein>
    <submittedName>
        <fullName evidence="5">NUDIX hydrolase</fullName>
    </submittedName>
</protein>
<dbReference type="Pfam" id="PF00293">
    <property type="entry name" value="NUDIX"/>
    <property type="match status" value="1"/>
</dbReference>
<dbReference type="SUPFAM" id="SSF55811">
    <property type="entry name" value="Nudix"/>
    <property type="match status" value="1"/>
</dbReference>
<evidence type="ECO:0000259" key="4">
    <source>
        <dbReference type="PROSITE" id="PS51462"/>
    </source>
</evidence>
<keyword evidence="2 5" id="KW-0378">Hydrolase</keyword>
<dbReference type="Proteomes" id="UP000054770">
    <property type="component" value="Unassembled WGS sequence"/>
</dbReference>
<comment type="caution">
    <text evidence="5">The sequence shown here is derived from an EMBL/GenBank/DDBJ whole genome shotgun (WGS) entry which is preliminary data.</text>
</comment>
<dbReference type="InterPro" id="IPR000086">
    <property type="entry name" value="NUDIX_hydrolase_dom"/>
</dbReference>
<dbReference type="PANTHER" id="PTHR43046">
    <property type="entry name" value="GDP-MANNOSE MANNOSYL HYDROLASE"/>
    <property type="match status" value="1"/>
</dbReference>
<dbReference type="EMBL" id="FCON02000024">
    <property type="protein sequence ID" value="SAL56234.1"/>
    <property type="molecule type" value="Genomic_DNA"/>
</dbReference>
<evidence type="ECO:0000256" key="1">
    <source>
        <dbReference type="ARBA" id="ARBA00001946"/>
    </source>
</evidence>
<dbReference type="GO" id="GO:0016787">
    <property type="term" value="F:hydrolase activity"/>
    <property type="evidence" value="ECO:0007669"/>
    <property type="project" value="UniProtKB-KW"/>
</dbReference>
<dbReference type="InterPro" id="IPR020084">
    <property type="entry name" value="NUDIX_hydrolase_CS"/>
</dbReference>
<evidence type="ECO:0000313" key="5">
    <source>
        <dbReference type="EMBL" id="SAL56234.1"/>
    </source>
</evidence>
<keyword evidence="6" id="KW-1185">Reference proteome</keyword>
<evidence type="ECO:0000256" key="3">
    <source>
        <dbReference type="ARBA" id="ARBA00022842"/>
    </source>
</evidence>
<organism evidence="5 6">
    <name type="scientific">Caballeronia choica</name>
    <dbReference type="NCBI Taxonomy" id="326476"/>
    <lineage>
        <taxon>Bacteria</taxon>
        <taxon>Pseudomonadati</taxon>
        <taxon>Pseudomonadota</taxon>
        <taxon>Betaproteobacteria</taxon>
        <taxon>Burkholderiales</taxon>
        <taxon>Burkholderiaceae</taxon>
        <taxon>Caballeronia</taxon>
    </lineage>
</organism>
<reference evidence="5" key="1">
    <citation type="submission" date="2016-01" db="EMBL/GenBank/DDBJ databases">
        <authorList>
            <person name="Peeters C."/>
        </authorList>
    </citation>
    <scope>NUCLEOTIDE SEQUENCE [LARGE SCALE GENOMIC DNA]</scope>
    <source>
        <strain evidence="5">LMG 22940</strain>
    </source>
</reference>
<dbReference type="PROSITE" id="PS51462">
    <property type="entry name" value="NUDIX"/>
    <property type="match status" value="1"/>
</dbReference>
<dbReference type="Gene3D" id="3.90.79.10">
    <property type="entry name" value="Nucleoside Triphosphate Pyrophosphohydrolase"/>
    <property type="match status" value="1"/>
</dbReference>
<dbReference type="InterPro" id="IPR015797">
    <property type="entry name" value="NUDIX_hydrolase-like_dom_sf"/>
</dbReference>
<name>A0A158II54_9BURK</name>
<keyword evidence="3" id="KW-0460">Magnesium</keyword>
<evidence type="ECO:0000313" key="6">
    <source>
        <dbReference type="Proteomes" id="UP000054770"/>
    </source>
</evidence>
<feature type="domain" description="Nudix hydrolase" evidence="4">
    <location>
        <begin position="1"/>
        <end position="95"/>
    </location>
</feature>
<gene>
    <name evidence="5" type="ORF">AWB68_02721</name>
</gene>
<accession>A0A158II54</accession>